<keyword evidence="2" id="KW-1185">Reference proteome</keyword>
<dbReference type="RefSeq" id="WP_206569519.1">
    <property type="nucleotide sequence ID" value="NZ_JAFKCW010000002.1"/>
</dbReference>
<evidence type="ECO:0000313" key="1">
    <source>
        <dbReference type="EMBL" id="MBN7801540.1"/>
    </source>
</evidence>
<dbReference type="Pfam" id="PF07642">
    <property type="entry name" value="BBP2"/>
    <property type="match status" value="1"/>
</dbReference>
<accession>A0ABS3BT64</accession>
<organism evidence="1 2">
    <name type="scientific">Algoriphagus aestuariicola</name>
    <dbReference type="NCBI Taxonomy" id="1852016"/>
    <lineage>
        <taxon>Bacteria</taxon>
        <taxon>Pseudomonadati</taxon>
        <taxon>Bacteroidota</taxon>
        <taxon>Cytophagia</taxon>
        <taxon>Cytophagales</taxon>
        <taxon>Cyclobacteriaceae</taxon>
        <taxon>Algoriphagus</taxon>
    </lineage>
</organism>
<evidence type="ECO:0000313" key="2">
    <source>
        <dbReference type="Proteomes" id="UP000664698"/>
    </source>
</evidence>
<comment type="caution">
    <text evidence="1">The sequence shown here is derived from an EMBL/GenBank/DDBJ whole genome shotgun (WGS) entry which is preliminary data.</text>
</comment>
<sequence length="368" mass="41598">MNYLQSISFLNLLLFFVATFGCVESLAQAVEAKEENLLKISGFLEAYYSYDFGNPASSNKPPFIYSYNRHNEFNINLGMVAFQYSKDRIRSNFALMAGTYSNANLAAEPGVLKNVFEANVGYKLSENQNLWIDMGILPSHIGFESAIGTANLNLTRSILADNSPYYESGLRLSYSSPNQKWYLAALALNGWQRIQRVEGNSLMSFGTQATFTSGNFLINSSTFIGTDSPDTERKMRYFHNLYSQISLTPRWKVILGLDMGMQQSEPMGSDYDTWISPVLIAQVQMNDKISLAGRLEQYTDRDGVIISTESPEGFQTLSASLNLDWKLSENLMWRTEYRYFAGDDAYFPAENQNSDQMNLFTTSFAINF</sequence>
<reference evidence="1 2" key="1">
    <citation type="submission" date="2021-03" db="EMBL/GenBank/DDBJ databases">
        <title>novel species isolated from a fishpond in China.</title>
        <authorList>
            <person name="Lu H."/>
            <person name="Cai Z."/>
        </authorList>
    </citation>
    <scope>NUCLEOTIDE SEQUENCE [LARGE SCALE GENOMIC DNA]</scope>
    <source>
        <strain evidence="1 2">JCM 31546</strain>
    </source>
</reference>
<gene>
    <name evidence="1" type="ORF">J0A67_11750</name>
</gene>
<name>A0ABS3BT64_9BACT</name>
<protein>
    <submittedName>
        <fullName evidence="1">Porin</fullName>
    </submittedName>
</protein>
<dbReference type="InterPro" id="IPR011486">
    <property type="entry name" value="BBP2"/>
</dbReference>
<proteinExistence type="predicted"/>
<dbReference type="Proteomes" id="UP000664698">
    <property type="component" value="Unassembled WGS sequence"/>
</dbReference>
<dbReference type="SUPFAM" id="SSF56935">
    <property type="entry name" value="Porins"/>
    <property type="match status" value="1"/>
</dbReference>
<dbReference type="EMBL" id="JAFKCW010000002">
    <property type="protein sequence ID" value="MBN7801540.1"/>
    <property type="molecule type" value="Genomic_DNA"/>
</dbReference>